<organism evidence="1 2">
    <name type="scientific">Trema orientale</name>
    <name type="common">Charcoal tree</name>
    <name type="synonym">Celtis orientalis</name>
    <dbReference type="NCBI Taxonomy" id="63057"/>
    <lineage>
        <taxon>Eukaryota</taxon>
        <taxon>Viridiplantae</taxon>
        <taxon>Streptophyta</taxon>
        <taxon>Embryophyta</taxon>
        <taxon>Tracheophyta</taxon>
        <taxon>Spermatophyta</taxon>
        <taxon>Magnoliopsida</taxon>
        <taxon>eudicotyledons</taxon>
        <taxon>Gunneridae</taxon>
        <taxon>Pentapetalae</taxon>
        <taxon>rosids</taxon>
        <taxon>fabids</taxon>
        <taxon>Rosales</taxon>
        <taxon>Cannabaceae</taxon>
        <taxon>Trema</taxon>
    </lineage>
</organism>
<comment type="caution">
    <text evidence="1">The sequence shown here is derived from an EMBL/GenBank/DDBJ whole genome shotgun (WGS) entry which is preliminary data.</text>
</comment>
<proteinExistence type="predicted"/>
<protein>
    <submittedName>
        <fullName evidence="1">Uncharacterized protein</fullName>
    </submittedName>
</protein>
<accession>A0A2P5FC11</accession>
<dbReference type="Proteomes" id="UP000237000">
    <property type="component" value="Unassembled WGS sequence"/>
</dbReference>
<sequence length="59" mass="6506">MGQEQQLPSRVHFAKSPCFHSALGAGRPAPFHPPSPRFLFVLGDFDDTPVSSLEDLQNK</sequence>
<dbReference type="OrthoDB" id="10335947at2759"/>
<evidence type="ECO:0000313" key="1">
    <source>
        <dbReference type="EMBL" id="PON95315.1"/>
    </source>
</evidence>
<dbReference type="InParanoid" id="A0A2P5FC11"/>
<keyword evidence="2" id="KW-1185">Reference proteome</keyword>
<dbReference type="EMBL" id="JXTC01000045">
    <property type="protein sequence ID" value="PON95315.1"/>
    <property type="molecule type" value="Genomic_DNA"/>
</dbReference>
<gene>
    <name evidence="1" type="ORF">TorRG33x02_088370</name>
</gene>
<name>A0A2P5FC11_TREOI</name>
<dbReference type="AlphaFoldDB" id="A0A2P5FC11"/>
<reference evidence="2" key="1">
    <citation type="submission" date="2016-06" db="EMBL/GenBank/DDBJ databases">
        <title>Parallel loss of symbiosis genes in relatives of nitrogen-fixing non-legume Parasponia.</title>
        <authorList>
            <person name="Van Velzen R."/>
            <person name="Holmer R."/>
            <person name="Bu F."/>
            <person name="Rutten L."/>
            <person name="Van Zeijl A."/>
            <person name="Liu W."/>
            <person name="Santuari L."/>
            <person name="Cao Q."/>
            <person name="Sharma T."/>
            <person name="Shen D."/>
            <person name="Roswanjaya Y."/>
            <person name="Wardhani T."/>
            <person name="Kalhor M.S."/>
            <person name="Jansen J."/>
            <person name="Van den Hoogen J."/>
            <person name="Gungor B."/>
            <person name="Hartog M."/>
            <person name="Hontelez J."/>
            <person name="Verver J."/>
            <person name="Yang W.-C."/>
            <person name="Schijlen E."/>
            <person name="Repin R."/>
            <person name="Schilthuizen M."/>
            <person name="Schranz E."/>
            <person name="Heidstra R."/>
            <person name="Miyata K."/>
            <person name="Fedorova E."/>
            <person name="Kohlen W."/>
            <person name="Bisseling T."/>
            <person name="Smit S."/>
            <person name="Geurts R."/>
        </authorList>
    </citation>
    <scope>NUCLEOTIDE SEQUENCE [LARGE SCALE GENOMIC DNA]</scope>
    <source>
        <strain evidence="2">cv. RG33-2</strain>
    </source>
</reference>
<evidence type="ECO:0000313" key="2">
    <source>
        <dbReference type="Proteomes" id="UP000237000"/>
    </source>
</evidence>